<protein>
    <submittedName>
        <fullName evidence="1">Uncharacterized protein</fullName>
    </submittedName>
</protein>
<dbReference type="EMBL" id="BART01028478">
    <property type="protein sequence ID" value="GAG90640.1"/>
    <property type="molecule type" value="Genomic_DNA"/>
</dbReference>
<dbReference type="AlphaFoldDB" id="X1B6E1"/>
<evidence type="ECO:0000313" key="1">
    <source>
        <dbReference type="EMBL" id="GAG90640.1"/>
    </source>
</evidence>
<organism evidence="1">
    <name type="scientific">marine sediment metagenome</name>
    <dbReference type="NCBI Taxonomy" id="412755"/>
    <lineage>
        <taxon>unclassified sequences</taxon>
        <taxon>metagenomes</taxon>
        <taxon>ecological metagenomes</taxon>
    </lineage>
</organism>
<reference evidence="1" key="1">
    <citation type="journal article" date="2014" name="Front. Microbiol.">
        <title>High frequency of phylogenetically diverse reductive dehalogenase-homologous genes in deep subseafloor sedimentary metagenomes.</title>
        <authorList>
            <person name="Kawai M."/>
            <person name="Futagami T."/>
            <person name="Toyoda A."/>
            <person name="Takaki Y."/>
            <person name="Nishi S."/>
            <person name="Hori S."/>
            <person name="Arai W."/>
            <person name="Tsubouchi T."/>
            <person name="Morono Y."/>
            <person name="Uchiyama I."/>
            <person name="Ito T."/>
            <person name="Fujiyama A."/>
            <person name="Inagaki F."/>
            <person name="Takami H."/>
        </authorList>
    </citation>
    <scope>NUCLEOTIDE SEQUENCE</scope>
    <source>
        <strain evidence="1">Expedition CK06-06</strain>
    </source>
</reference>
<proteinExistence type="predicted"/>
<gene>
    <name evidence="1" type="ORF">S01H4_50199</name>
</gene>
<accession>X1B6E1</accession>
<name>X1B6E1_9ZZZZ</name>
<sequence length="57" mass="7029">MTRIGDERKAQEFWESLDRGEKHELMEDWYPDHAHLLDLEDMWRGLDLVDRLEIMTR</sequence>
<comment type="caution">
    <text evidence="1">The sequence shown here is derived from an EMBL/GenBank/DDBJ whole genome shotgun (WGS) entry which is preliminary data.</text>
</comment>